<dbReference type="Proteomes" id="UP000821865">
    <property type="component" value="Chromosome 10"/>
</dbReference>
<keyword evidence="2" id="KW-1185">Reference proteome</keyword>
<evidence type="ECO:0000313" key="2">
    <source>
        <dbReference type="Proteomes" id="UP000821865"/>
    </source>
</evidence>
<reference evidence="1" key="1">
    <citation type="submission" date="2020-05" db="EMBL/GenBank/DDBJ databases">
        <title>Large-scale comparative analyses of tick genomes elucidate their genetic diversity and vector capacities.</title>
        <authorList>
            <person name="Jia N."/>
            <person name="Wang J."/>
            <person name="Shi W."/>
            <person name="Du L."/>
            <person name="Sun Y."/>
            <person name="Zhan W."/>
            <person name="Jiang J."/>
            <person name="Wang Q."/>
            <person name="Zhang B."/>
            <person name="Ji P."/>
            <person name="Sakyi L.B."/>
            <person name="Cui X."/>
            <person name="Yuan T."/>
            <person name="Jiang B."/>
            <person name="Yang W."/>
            <person name="Lam T.T.-Y."/>
            <person name="Chang Q."/>
            <person name="Ding S."/>
            <person name="Wang X."/>
            <person name="Zhu J."/>
            <person name="Ruan X."/>
            <person name="Zhao L."/>
            <person name="Wei J."/>
            <person name="Que T."/>
            <person name="Du C."/>
            <person name="Cheng J."/>
            <person name="Dai P."/>
            <person name="Han X."/>
            <person name="Huang E."/>
            <person name="Gao Y."/>
            <person name="Liu J."/>
            <person name="Shao H."/>
            <person name="Ye R."/>
            <person name="Li L."/>
            <person name="Wei W."/>
            <person name="Wang X."/>
            <person name="Wang C."/>
            <person name="Yang T."/>
            <person name="Huo Q."/>
            <person name="Li W."/>
            <person name="Guo W."/>
            <person name="Chen H."/>
            <person name="Zhou L."/>
            <person name="Ni X."/>
            <person name="Tian J."/>
            <person name="Zhou Y."/>
            <person name="Sheng Y."/>
            <person name="Liu T."/>
            <person name="Pan Y."/>
            <person name="Xia L."/>
            <person name="Li J."/>
            <person name="Zhao F."/>
            <person name="Cao W."/>
        </authorList>
    </citation>
    <scope>NUCLEOTIDE SEQUENCE</scope>
    <source>
        <strain evidence="1">Dsil-2018</strain>
    </source>
</reference>
<protein>
    <submittedName>
        <fullName evidence="1">Uncharacterized protein</fullName>
    </submittedName>
</protein>
<name>A0ACB8DQ15_DERSI</name>
<organism evidence="1 2">
    <name type="scientific">Dermacentor silvarum</name>
    <name type="common">Tick</name>
    <dbReference type="NCBI Taxonomy" id="543639"/>
    <lineage>
        <taxon>Eukaryota</taxon>
        <taxon>Metazoa</taxon>
        <taxon>Ecdysozoa</taxon>
        <taxon>Arthropoda</taxon>
        <taxon>Chelicerata</taxon>
        <taxon>Arachnida</taxon>
        <taxon>Acari</taxon>
        <taxon>Parasitiformes</taxon>
        <taxon>Ixodida</taxon>
        <taxon>Ixodoidea</taxon>
        <taxon>Ixodidae</taxon>
        <taxon>Rhipicephalinae</taxon>
        <taxon>Dermacentor</taxon>
    </lineage>
</organism>
<dbReference type="EMBL" id="CM023479">
    <property type="protein sequence ID" value="KAH7974622.1"/>
    <property type="molecule type" value="Genomic_DNA"/>
</dbReference>
<evidence type="ECO:0000313" key="1">
    <source>
        <dbReference type="EMBL" id="KAH7974622.1"/>
    </source>
</evidence>
<comment type="caution">
    <text evidence="1">The sequence shown here is derived from an EMBL/GenBank/DDBJ whole genome shotgun (WGS) entry which is preliminary data.</text>
</comment>
<proteinExistence type="predicted"/>
<accession>A0ACB8DQ15</accession>
<sequence>MHERNPGVPGSPKLHNAGFSAGLTLDEDTVATCTVKKSSPGPFALNWHKEALEIGGGNNGRVAVATKSSSTTLSIDAIRVENIGNYSCVARNAFGSESLTLPLIISEAPKVADLSFPSNLAMGDEVIALCVVKKGSTGPYHVSWRKDGAELSPTGRLSLSALSRSSAALRIESLRPGDIGNYTCTASNAFGSDTVTAPLVVNGNVTLSLRRFNKVIV</sequence>
<gene>
    <name evidence="1" type="ORF">HPB49_017479</name>
</gene>